<organism evidence="2 3">
    <name type="scientific">Natronolimnohabitans innermongolicus JCM 12255</name>
    <dbReference type="NCBI Taxonomy" id="1227499"/>
    <lineage>
        <taxon>Archaea</taxon>
        <taxon>Methanobacteriati</taxon>
        <taxon>Methanobacteriota</taxon>
        <taxon>Stenosarchaea group</taxon>
        <taxon>Halobacteria</taxon>
        <taxon>Halobacteriales</taxon>
        <taxon>Natrialbaceae</taxon>
        <taxon>Natronolimnohabitans</taxon>
    </lineage>
</organism>
<proteinExistence type="predicted"/>
<name>L9WEF6_9EURY</name>
<sequence>MIPSELLPTAIAGTGVVSALVLARWAWRAQVLAHWARTVALVLVLVAVGAAAGVVDLERLYALVRLVSGA</sequence>
<accession>L9WEF6</accession>
<keyword evidence="1" id="KW-1133">Transmembrane helix</keyword>
<dbReference type="RefSeq" id="WP_007261685.1">
    <property type="nucleotide sequence ID" value="NZ_AOHZ01000119.1"/>
</dbReference>
<evidence type="ECO:0000313" key="3">
    <source>
        <dbReference type="Proteomes" id="UP000011602"/>
    </source>
</evidence>
<feature type="transmembrane region" description="Helical" evidence="1">
    <location>
        <begin position="39"/>
        <end position="57"/>
    </location>
</feature>
<dbReference type="Proteomes" id="UP000011602">
    <property type="component" value="Unassembled WGS sequence"/>
</dbReference>
<keyword evidence="1" id="KW-0812">Transmembrane</keyword>
<dbReference type="EMBL" id="AOHZ01000119">
    <property type="protein sequence ID" value="ELY47737.1"/>
    <property type="molecule type" value="Genomic_DNA"/>
</dbReference>
<comment type="caution">
    <text evidence="2">The sequence shown here is derived from an EMBL/GenBank/DDBJ whole genome shotgun (WGS) entry which is preliminary data.</text>
</comment>
<dbReference type="AlphaFoldDB" id="L9WEF6"/>
<keyword evidence="3" id="KW-1185">Reference proteome</keyword>
<keyword evidence="1" id="KW-0472">Membrane</keyword>
<feature type="transmembrane region" description="Helical" evidence="1">
    <location>
        <begin position="6"/>
        <end position="27"/>
    </location>
</feature>
<protein>
    <submittedName>
        <fullName evidence="2">Uncharacterized protein</fullName>
    </submittedName>
</protein>
<evidence type="ECO:0000256" key="1">
    <source>
        <dbReference type="SAM" id="Phobius"/>
    </source>
</evidence>
<reference evidence="2 3" key="1">
    <citation type="journal article" date="2014" name="PLoS Genet.">
        <title>Phylogenetically driven sequencing of extremely halophilic archaea reveals strategies for static and dynamic osmo-response.</title>
        <authorList>
            <person name="Becker E.A."/>
            <person name="Seitzer P.M."/>
            <person name="Tritt A."/>
            <person name="Larsen D."/>
            <person name="Krusor M."/>
            <person name="Yao A.I."/>
            <person name="Wu D."/>
            <person name="Madern D."/>
            <person name="Eisen J.A."/>
            <person name="Darling A.E."/>
            <person name="Facciotti M.T."/>
        </authorList>
    </citation>
    <scope>NUCLEOTIDE SEQUENCE [LARGE SCALE GENOMIC DNA]</scope>
    <source>
        <strain evidence="2 3">JCM 12255</strain>
    </source>
</reference>
<evidence type="ECO:0000313" key="2">
    <source>
        <dbReference type="EMBL" id="ELY47737.1"/>
    </source>
</evidence>
<gene>
    <name evidence="2" type="ORF">C493_22216</name>
</gene>